<evidence type="ECO:0000256" key="3">
    <source>
        <dbReference type="ARBA" id="ARBA00022679"/>
    </source>
</evidence>
<dbReference type="SUPFAM" id="SSF56112">
    <property type="entry name" value="Protein kinase-like (PK-like)"/>
    <property type="match status" value="1"/>
</dbReference>
<name>A0A2K5U291_MACFA</name>
<dbReference type="GO" id="GO:0005524">
    <property type="term" value="F:ATP binding"/>
    <property type="evidence" value="ECO:0007669"/>
    <property type="project" value="UniProtKB-UniRule"/>
</dbReference>
<dbReference type="FunFam" id="3.30.200.20:FF:000208">
    <property type="entry name" value="Ribosomal protein S6 kinase"/>
    <property type="match status" value="1"/>
</dbReference>
<dbReference type="Gene3D" id="1.10.510.10">
    <property type="entry name" value="Transferase(Phosphotransferase) domain 1"/>
    <property type="match status" value="1"/>
</dbReference>
<evidence type="ECO:0000256" key="4">
    <source>
        <dbReference type="ARBA" id="ARBA00022741"/>
    </source>
</evidence>
<keyword evidence="6 7" id="KW-0067">ATP-binding</keyword>
<dbReference type="SMART" id="SM00220">
    <property type="entry name" value="S_TKc"/>
    <property type="match status" value="1"/>
</dbReference>
<reference evidence="11" key="2">
    <citation type="submission" date="2025-08" db="UniProtKB">
        <authorList>
            <consortium name="Ensembl"/>
        </authorList>
    </citation>
    <scope>IDENTIFICATION</scope>
</reference>
<feature type="region of interest" description="Disordered" evidence="9">
    <location>
        <begin position="348"/>
        <end position="392"/>
    </location>
</feature>
<accession>A0A2K5U291</accession>
<feature type="domain" description="Protein kinase" evidence="10">
    <location>
        <begin position="37"/>
        <end position="298"/>
    </location>
</feature>
<evidence type="ECO:0000256" key="5">
    <source>
        <dbReference type="ARBA" id="ARBA00022777"/>
    </source>
</evidence>
<dbReference type="VEuPathDB" id="HostDB:ENSMFAG00000036152"/>
<protein>
    <recommendedName>
        <fullName evidence="10">Protein kinase domain-containing protein</fullName>
    </recommendedName>
</protein>
<dbReference type="Bgee" id="ENSMFAG00000036152">
    <property type="expression patterns" value="Expressed in cerebellum and 13 other cell types or tissues"/>
</dbReference>
<dbReference type="InterPro" id="IPR011009">
    <property type="entry name" value="Kinase-like_dom_sf"/>
</dbReference>
<keyword evidence="2 8" id="KW-0723">Serine/threonine-protein kinase</keyword>
<evidence type="ECO:0000256" key="7">
    <source>
        <dbReference type="PROSITE-ProRule" id="PRU10141"/>
    </source>
</evidence>
<evidence type="ECO:0000256" key="2">
    <source>
        <dbReference type="ARBA" id="ARBA00022527"/>
    </source>
</evidence>
<evidence type="ECO:0000256" key="1">
    <source>
        <dbReference type="ARBA" id="ARBA00006692"/>
    </source>
</evidence>
<keyword evidence="4 7" id="KW-0547">Nucleotide-binding</keyword>
<dbReference type="STRING" id="9541.ENSMFAP00000006470"/>
<evidence type="ECO:0000256" key="9">
    <source>
        <dbReference type="SAM" id="MobiDB-lite"/>
    </source>
</evidence>
<keyword evidence="3" id="KW-0808">Transferase</keyword>
<organism evidence="11 12">
    <name type="scientific">Macaca fascicularis</name>
    <name type="common">Crab-eating macaque</name>
    <name type="synonym">Cynomolgus monkey</name>
    <dbReference type="NCBI Taxonomy" id="9541"/>
    <lineage>
        <taxon>Eukaryota</taxon>
        <taxon>Metazoa</taxon>
        <taxon>Chordata</taxon>
        <taxon>Craniata</taxon>
        <taxon>Vertebrata</taxon>
        <taxon>Euteleostomi</taxon>
        <taxon>Mammalia</taxon>
        <taxon>Eutheria</taxon>
        <taxon>Euarchontoglires</taxon>
        <taxon>Primates</taxon>
        <taxon>Haplorrhini</taxon>
        <taxon>Catarrhini</taxon>
        <taxon>Cercopithecidae</taxon>
        <taxon>Cercopithecinae</taxon>
        <taxon>Macaca</taxon>
    </lineage>
</organism>
<proteinExistence type="inferred from homology"/>
<dbReference type="Ensembl" id="ENSMFAT00000025156.2">
    <property type="protein sequence ID" value="ENSMFAP00000006470.2"/>
    <property type="gene ID" value="ENSMFAG00000036152.2"/>
</dbReference>
<dbReference type="InterPro" id="IPR000719">
    <property type="entry name" value="Prot_kinase_dom"/>
</dbReference>
<keyword evidence="12" id="KW-1185">Reference proteome</keyword>
<dbReference type="Pfam" id="PF00069">
    <property type="entry name" value="Pkinase"/>
    <property type="match status" value="1"/>
</dbReference>
<dbReference type="PROSITE" id="PS50011">
    <property type="entry name" value="PROTEIN_KINASE_DOM"/>
    <property type="match status" value="1"/>
</dbReference>
<reference evidence="11" key="3">
    <citation type="submission" date="2025-09" db="UniProtKB">
        <authorList>
            <consortium name="Ensembl"/>
        </authorList>
    </citation>
    <scope>IDENTIFICATION</scope>
</reference>
<feature type="compositionally biased region" description="Low complexity" evidence="9">
    <location>
        <begin position="356"/>
        <end position="385"/>
    </location>
</feature>
<dbReference type="Gene3D" id="3.30.200.20">
    <property type="entry name" value="Phosphorylase Kinase, domain 1"/>
    <property type="match status" value="1"/>
</dbReference>
<dbReference type="Proteomes" id="UP000233100">
    <property type="component" value="Chromosome 14"/>
</dbReference>
<dbReference type="InterPro" id="IPR050205">
    <property type="entry name" value="CDPK_Ser/Thr_kinases"/>
</dbReference>
<sequence>MTDVLEAPGAGDPPGRAAVARSAMMQDSPFFQQYELDLREPALGQGSFSVCRRCRQRQSGQEFAVKILSRRLEANTQREVAALRLCQSHPNVVNLHEVHHDQLHTYLVLELLRGGELLEHIRKKRHFSESEASQILRSLVSAVSFMHEEAGVVHRDLKPENILYADDTPGAPVKIIDLVRALRPQSPGCPCRRPCFTLQYAPELLAQQGYDESCDLWSLGVILYMMLSGQVPFQGASGQGGQSQAAEIMCKIREGRFSLDGEAWQGVSEEAKELVRGLLTVDPTKRLKLEGLRDSSWLQDGSLLARPTPVLESSGPAVRSGLNATFMAFNRGKREGFFLKSVENAPLAKRRKQKLRSATASRRGSPAPAAPGRAPTAAKGGPRRANGPLPPS</sequence>
<evidence type="ECO:0000259" key="10">
    <source>
        <dbReference type="PROSITE" id="PS50011"/>
    </source>
</evidence>
<dbReference type="AlphaFoldDB" id="A0A2K5U291"/>
<evidence type="ECO:0000256" key="6">
    <source>
        <dbReference type="ARBA" id="ARBA00022840"/>
    </source>
</evidence>
<dbReference type="PROSITE" id="PS00107">
    <property type="entry name" value="PROTEIN_KINASE_ATP"/>
    <property type="match status" value="1"/>
</dbReference>
<comment type="similarity">
    <text evidence="1">Belongs to the protein kinase superfamily. CAMK Ser/Thr protein kinase family.</text>
</comment>
<dbReference type="InterPro" id="IPR008271">
    <property type="entry name" value="Ser/Thr_kinase_AS"/>
</dbReference>
<evidence type="ECO:0000256" key="8">
    <source>
        <dbReference type="RuleBase" id="RU000304"/>
    </source>
</evidence>
<evidence type="ECO:0000313" key="12">
    <source>
        <dbReference type="Proteomes" id="UP000233100"/>
    </source>
</evidence>
<dbReference type="PROSITE" id="PS00108">
    <property type="entry name" value="PROTEIN_KINASE_ST"/>
    <property type="match status" value="1"/>
</dbReference>
<evidence type="ECO:0000313" key="11">
    <source>
        <dbReference type="Ensembl" id="ENSMFAP00000006470.2"/>
    </source>
</evidence>
<dbReference type="InterPro" id="IPR017441">
    <property type="entry name" value="Protein_kinase_ATP_BS"/>
</dbReference>
<dbReference type="GeneTree" id="ENSGT00940000161083"/>
<reference evidence="11 12" key="1">
    <citation type="submission" date="2013-03" db="EMBL/GenBank/DDBJ databases">
        <authorList>
            <person name="Warren W."/>
            <person name="Wilson R.K."/>
        </authorList>
    </citation>
    <scope>NUCLEOTIDE SEQUENCE</scope>
</reference>
<feature type="binding site" evidence="7">
    <location>
        <position position="66"/>
    </location>
    <ligand>
        <name>ATP</name>
        <dbReference type="ChEBI" id="CHEBI:30616"/>
    </ligand>
</feature>
<dbReference type="PANTHER" id="PTHR24349">
    <property type="entry name" value="SERINE/THREONINE-PROTEIN KINASE"/>
    <property type="match status" value="1"/>
</dbReference>
<dbReference type="FunFam" id="1.10.510.10:FF:000157">
    <property type="entry name" value="Ribosomal protein S6 kinase"/>
    <property type="match status" value="1"/>
</dbReference>
<dbReference type="GO" id="GO:0004674">
    <property type="term" value="F:protein serine/threonine kinase activity"/>
    <property type="evidence" value="ECO:0007669"/>
    <property type="project" value="UniProtKB-KW"/>
</dbReference>
<keyword evidence="5" id="KW-0418">Kinase</keyword>